<evidence type="ECO:0000313" key="2">
    <source>
        <dbReference type="Proteomes" id="UP001172457"/>
    </source>
</evidence>
<name>A0AA38T971_9ASTR</name>
<protein>
    <submittedName>
        <fullName evidence="1">Uncharacterized protein</fullName>
    </submittedName>
</protein>
<keyword evidence="2" id="KW-1185">Reference proteome</keyword>
<organism evidence="1 2">
    <name type="scientific">Centaurea solstitialis</name>
    <name type="common">yellow star-thistle</name>
    <dbReference type="NCBI Taxonomy" id="347529"/>
    <lineage>
        <taxon>Eukaryota</taxon>
        <taxon>Viridiplantae</taxon>
        <taxon>Streptophyta</taxon>
        <taxon>Embryophyta</taxon>
        <taxon>Tracheophyta</taxon>
        <taxon>Spermatophyta</taxon>
        <taxon>Magnoliopsida</taxon>
        <taxon>eudicotyledons</taxon>
        <taxon>Gunneridae</taxon>
        <taxon>Pentapetalae</taxon>
        <taxon>asterids</taxon>
        <taxon>campanulids</taxon>
        <taxon>Asterales</taxon>
        <taxon>Asteraceae</taxon>
        <taxon>Carduoideae</taxon>
        <taxon>Cardueae</taxon>
        <taxon>Centaureinae</taxon>
        <taxon>Centaurea</taxon>
    </lineage>
</organism>
<comment type="caution">
    <text evidence="1">The sequence shown here is derived from an EMBL/GenBank/DDBJ whole genome shotgun (WGS) entry which is preliminary data.</text>
</comment>
<dbReference type="EMBL" id="JARYMX010000004">
    <property type="protein sequence ID" value="KAJ9550450.1"/>
    <property type="molecule type" value="Genomic_DNA"/>
</dbReference>
<proteinExistence type="predicted"/>
<gene>
    <name evidence="1" type="ORF">OSB04_014495</name>
</gene>
<dbReference type="Proteomes" id="UP001172457">
    <property type="component" value="Chromosome 4"/>
</dbReference>
<evidence type="ECO:0000313" key="1">
    <source>
        <dbReference type="EMBL" id="KAJ9550450.1"/>
    </source>
</evidence>
<dbReference type="AlphaFoldDB" id="A0AA38T971"/>
<sequence length="66" mass="7055">MGDYSLKQTLKHCACMARLSGSMAPIVPDGGLSGALLCACKTHNNPEMGIRIAKRAIECELENDGY</sequence>
<accession>A0AA38T971</accession>
<reference evidence="1" key="1">
    <citation type="submission" date="2023-03" db="EMBL/GenBank/DDBJ databases">
        <title>Chromosome-scale reference genome and RAD-based genetic map of yellow starthistle (Centaurea solstitialis) reveal putative structural variation and QTLs associated with invader traits.</title>
        <authorList>
            <person name="Reatini B."/>
            <person name="Cang F.A."/>
            <person name="Jiang Q."/>
            <person name="Mckibben M.T.W."/>
            <person name="Barker M.S."/>
            <person name="Rieseberg L.H."/>
            <person name="Dlugosch K.M."/>
        </authorList>
    </citation>
    <scope>NUCLEOTIDE SEQUENCE</scope>
    <source>
        <strain evidence="1">CAN-66</strain>
        <tissue evidence="1">Leaf</tissue>
    </source>
</reference>